<accession>A0A7W1X932</accession>
<keyword evidence="5" id="KW-1185">Reference proteome</keyword>
<dbReference type="Pfam" id="PF13561">
    <property type="entry name" value="adh_short_C2"/>
    <property type="match status" value="1"/>
</dbReference>
<comment type="similarity">
    <text evidence="1">Belongs to the short-chain dehydrogenases/reductases (SDR) family.</text>
</comment>
<dbReference type="PANTHER" id="PTHR42879:SF2">
    <property type="entry name" value="3-OXOACYL-[ACYL-CARRIER-PROTEIN] REDUCTASE FABG"/>
    <property type="match status" value="1"/>
</dbReference>
<dbReference type="SUPFAM" id="SSF51735">
    <property type="entry name" value="NAD(P)-binding Rossmann-fold domains"/>
    <property type="match status" value="1"/>
</dbReference>
<comment type="caution">
    <text evidence="4">The sequence shown here is derived from an EMBL/GenBank/DDBJ whole genome shotgun (WGS) entry which is preliminary data.</text>
</comment>
<dbReference type="GO" id="GO:0016491">
    <property type="term" value="F:oxidoreductase activity"/>
    <property type="evidence" value="ECO:0007669"/>
    <property type="project" value="UniProtKB-KW"/>
</dbReference>
<dbReference type="InterPro" id="IPR036291">
    <property type="entry name" value="NAD(P)-bd_dom_sf"/>
</dbReference>
<dbReference type="RefSeq" id="WP_033099659.1">
    <property type="nucleotide sequence ID" value="NZ_JACEIP010000005.1"/>
</dbReference>
<dbReference type="PRINTS" id="PR00080">
    <property type="entry name" value="SDRFAMILY"/>
</dbReference>
<sequence length="249" mass="26301">MKPLHGEIAWITGGSGGIGKAAAVELAAAGADVIIGYHSAETVARQTEQICRRFGVRALAVPVDVRNRESVSAAYREITHHFGNPTILIHAAGNSVAGLIQDMTEKDYDQVMDTHVRGAFSLVQAVLPAMIQQQKGRIVLVSSIWGQTGGACEVLYSAAKGAQISMAKALAKELAPSGITVNAIAPGAIQTAMLERQLTREERSSLAEEIPAGRLGLPEEVASLIRYVCLPEAAYVTGQVLAVNGGWYT</sequence>
<evidence type="ECO:0000259" key="3">
    <source>
        <dbReference type="SMART" id="SM00822"/>
    </source>
</evidence>
<dbReference type="Gene3D" id="3.40.50.720">
    <property type="entry name" value="NAD(P)-binding Rossmann-like Domain"/>
    <property type="match status" value="1"/>
</dbReference>
<dbReference type="InterPro" id="IPR050259">
    <property type="entry name" value="SDR"/>
</dbReference>
<dbReference type="Proteomes" id="UP000530514">
    <property type="component" value="Unassembled WGS sequence"/>
</dbReference>
<dbReference type="PRINTS" id="PR00081">
    <property type="entry name" value="GDHRDH"/>
</dbReference>
<dbReference type="InterPro" id="IPR057326">
    <property type="entry name" value="KR_dom"/>
</dbReference>
<dbReference type="SMART" id="SM00822">
    <property type="entry name" value="PKS_KR"/>
    <property type="match status" value="1"/>
</dbReference>
<name>A0A7W1X932_9BACL</name>
<dbReference type="InterPro" id="IPR002347">
    <property type="entry name" value="SDR_fam"/>
</dbReference>
<reference evidence="4 5" key="1">
    <citation type="submission" date="2020-07" db="EMBL/GenBank/DDBJ databases">
        <authorList>
            <person name="Feng H."/>
        </authorList>
    </citation>
    <scope>NUCLEOTIDE SEQUENCE [LARGE SCALE GENOMIC DNA]</scope>
    <source>
        <strain evidence="5">s-11</strain>
    </source>
</reference>
<dbReference type="FunFam" id="3.40.50.720:FF:000173">
    <property type="entry name" value="3-oxoacyl-[acyl-carrier protein] reductase"/>
    <property type="match status" value="1"/>
</dbReference>
<dbReference type="EMBL" id="JACEIP010000005">
    <property type="protein sequence ID" value="MBA4542255.1"/>
    <property type="molecule type" value="Genomic_DNA"/>
</dbReference>
<feature type="domain" description="Ketoreductase" evidence="3">
    <location>
        <begin position="7"/>
        <end position="187"/>
    </location>
</feature>
<gene>
    <name evidence="4" type="ORF">H1164_04980</name>
</gene>
<keyword evidence="2" id="KW-0560">Oxidoreductase</keyword>
<dbReference type="PANTHER" id="PTHR42879">
    <property type="entry name" value="3-OXOACYL-(ACYL-CARRIER-PROTEIN) REDUCTASE"/>
    <property type="match status" value="1"/>
</dbReference>
<proteinExistence type="inferred from homology"/>
<evidence type="ECO:0000313" key="5">
    <source>
        <dbReference type="Proteomes" id="UP000530514"/>
    </source>
</evidence>
<dbReference type="AlphaFoldDB" id="A0A7W1X932"/>
<evidence type="ECO:0000256" key="2">
    <source>
        <dbReference type="ARBA" id="ARBA00023002"/>
    </source>
</evidence>
<evidence type="ECO:0000256" key="1">
    <source>
        <dbReference type="ARBA" id="ARBA00006484"/>
    </source>
</evidence>
<protein>
    <submittedName>
        <fullName evidence="4">SDR family oxidoreductase</fullName>
    </submittedName>
</protein>
<organism evidence="4 5">
    <name type="scientific">Thermoactinomyces daqus</name>
    <dbReference type="NCBI Taxonomy" id="1329516"/>
    <lineage>
        <taxon>Bacteria</taxon>
        <taxon>Bacillati</taxon>
        <taxon>Bacillota</taxon>
        <taxon>Bacilli</taxon>
        <taxon>Bacillales</taxon>
        <taxon>Thermoactinomycetaceae</taxon>
        <taxon>Thermoactinomyces</taxon>
    </lineage>
</organism>
<dbReference type="OrthoDB" id="9803333at2"/>
<dbReference type="NCBIfam" id="NF047420">
    <property type="entry name" value="EF_P_mod_YmfI"/>
    <property type="match status" value="1"/>
</dbReference>
<evidence type="ECO:0000313" key="4">
    <source>
        <dbReference type="EMBL" id="MBA4542255.1"/>
    </source>
</evidence>